<evidence type="ECO:0000256" key="1">
    <source>
        <dbReference type="SAM" id="Phobius"/>
    </source>
</evidence>
<dbReference type="AlphaFoldDB" id="A0A075WCD2"/>
<dbReference type="EMBL" id="CP006577">
    <property type="protein sequence ID" value="AIG97636.1"/>
    <property type="molecule type" value="Genomic_DNA"/>
</dbReference>
<dbReference type="SUPFAM" id="SSF53300">
    <property type="entry name" value="vWA-like"/>
    <property type="match status" value="1"/>
</dbReference>
<gene>
    <name evidence="3" type="ORF">AFULGI_00008410</name>
</gene>
<evidence type="ECO:0000313" key="4">
    <source>
        <dbReference type="Proteomes" id="UP000028501"/>
    </source>
</evidence>
<accession>A0A075WCD2</accession>
<dbReference type="InterPro" id="IPR036465">
    <property type="entry name" value="vWFA_dom_sf"/>
</dbReference>
<evidence type="ECO:0000259" key="2">
    <source>
        <dbReference type="PROSITE" id="PS50234"/>
    </source>
</evidence>
<keyword evidence="1" id="KW-1133">Transmembrane helix</keyword>
<protein>
    <recommendedName>
        <fullName evidence="2">VWFA domain-containing protein</fullName>
    </recommendedName>
</protein>
<dbReference type="KEGG" id="afg:AFULGI_00008410"/>
<dbReference type="HOGENOM" id="CLU_336996_0_0_2"/>
<dbReference type="GeneID" id="24794358"/>
<evidence type="ECO:0000313" key="3">
    <source>
        <dbReference type="EMBL" id="AIG97636.1"/>
    </source>
</evidence>
<keyword evidence="1" id="KW-0812">Transmembrane</keyword>
<dbReference type="InterPro" id="IPR002035">
    <property type="entry name" value="VWF_A"/>
</dbReference>
<dbReference type="RefSeq" id="WP_010878263.1">
    <property type="nucleotide sequence ID" value="NZ_CP006577.1"/>
</dbReference>
<dbReference type="PROSITE" id="PS50234">
    <property type="entry name" value="VWFA"/>
    <property type="match status" value="1"/>
</dbReference>
<keyword evidence="1" id="KW-0472">Membrane</keyword>
<dbReference type="Gene3D" id="3.40.50.410">
    <property type="entry name" value="von Willebrand factor, type A domain"/>
    <property type="match status" value="1"/>
</dbReference>
<proteinExistence type="predicted"/>
<name>A0A075WCD2_ARCFL</name>
<sequence>MREVIVEPDERGVSLLLEYLLLTAILGVFVVILGLSIHDTLTEAQVSRVVENQFADVASQISAFYTDYILLRPPSGYIKTKVSILPEVGDYEYNVKLEKEGSNVFVRVKSTTGEFESASGLGLDKFILPNGEKLEINAQGEFISTKAEGEEEKPEIVYGREEECPFEVKPRFKFSPSSIEKGGSTEVDVYFDNSDEITKNVAWNITLWNGTVIHGTEKSASFDIKVDDITGCNQVGTYEYECKAEIFAWIDEPEYTENGNLRCNGTYTQSLLVSEQPAQSNPYLVYDKWVEPKDVSPGETFEVHLRLEGRGFVNQAINLSTVHVVDVSGSMMDPTIYKNYTVTVVPKIVRKTINLTDSGKLEIWAYTTDRLPEWYTDDACKACYANCPWYGEGYDASFVRLYVNNVESGNEYSEGAKLGKYYSDTVGPGNYTIEVVARAPKQINLTILVKFNSTEEILNQTVPYENYQEISFELPGLVEYKWLAITGLDHTPYWSNAYWSDWNTIEYYTVDDRVRYWRYIERICGYNSFTYDGENVLLDQWVVGPSEKTYVLKRYYDGNYYGWYYAWNNYGYDFYSDFFVPNPTPGTYKIIIVPLTKESIVIEPKVVMKRMDAAKLAAITFNNMLGEGDFVGLATFTTYAERISVNQTPLKYMTKDKLRVNNEIEGLYAKLATDHADALYWGVKVFPIWPDETQNNCTECINNTRPLMILLTDGETTTCDKNEDYFNNTCKNKCVRDNGHYGAQQALCVADYIKRNIKVNGFNIPICTIGFGTDIGSDGQAFLRDIASPRPDNGEACYFFATTSEELIEAYKTIFNIFQIAAKNISIHETVNVSTGGIFEFVSAHATSNKGTPVNLQVEHLADKTVIKIDLQSIQKDEVVELVVKLKVKEDAPEGTYDINIDGATESYIEFTALNYLGQETTQCPAGTTPADGKCKLLIQSDRDKVTIRKGEGGAISLE</sequence>
<organism evidence="3 4">
    <name type="scientific">Archaeoglobus fulgidus DSM 8774</name>
    <dbReference type="NCBI Taxonomy" id="1344584"/>
    <lineage>
        <taxon>Archaea</taxon>
        <taxon>Methanobacteriati</taxon>
        <taxon>Methanobacteriota</taxon>
        <taxon>Archaeoglobi</taxon>
        <taxon>Archaeoglobales</taxon>
        <taxon>Archaeoglobaceae</taxon>
        <taxon>Archaeoglobus</taxon>
    </lineage>
</organism>
<reference evidence="3 4" key="1">
    <citation type="submission" date="2013-07" db="EMBL/GenBank/DDBJ databases">
        <title>Genome of Archaeoglobus fulgidus.</title>
        <authorList>
            <person name="Fiebig A."/>
            <person name="Birkeland N.-K."/>
        </authorList>
    </citation>
    <scope>NUCLEOTIDE SEQUENCE [LARGE SCALE GENOMIC DNA]</scope>
    <source>
        <strain evidence="3 4">DSM 8774</strain>
    </source>
</reference>
<feature type="transmembrane region" description="Helical" evidence="1">
    <location>
        <begin position="12"/>
        <end position="37"/>
    </location>
</feature>
<feature type="domain" description="VWFA" evidence="2">
    <location>
        <begin position="589"/>
        <end position="814"/>
    </location>
</feature>
<dbReference type="Proteomes" id="UP000028501">
    <property type="component" value="Chromosome"/>
</dbReference>